<dbReference type="InterPro" id="IPR001173">
    <property type="entry name" value="Glyco_trans_2-like"/>
</dbReference>
<evidence type="ECO:0000256" key="6">
    <source>
        <dbReference type="ARBA" id="ARBA00022989"/>
    </source>
</evidence>
<proteinExistence type="predicted"/>
<feature type="domain" description="Glycosyltransferase 2-like" evidence="9">
    <location>
        <begin position="112"/>
        <end position="303"/>
    </location>
</feature>
<evidence type="ECO:0000256" key="4">
    <source>
        <dbReference type="ARBA" id="ARBA00022679"/>
    </source>
</evidence>
<dbReference type="OrthoDB" id="9806824at2"/>
<dbReference type="SUPFAM" id="SSF53448">
    <property type="entry name" value="Nucleotide-diphospho-sugar transferases"/>
    <property type="match status" value="1"/>
</dbReference>
<dbReference type="Proteomes" id="UP000195667">
    <property type="component" value="Unassembled WGS sequence"/>
</dbReference>
<keyword evidence="3" id="KW-0328">Glycosyltransferase</keyword>
<dbReference type="GO" id="GO:0005886">
    <property type="term" value="C:plasma membrane"/>
    <property type="evidence" value="ECO:0007669"/>
    <property type="project" value="TreeGrafter"/>
</dbReference>
<evidence type="ECO:0000256" key="7">
    <source>
        <dbReference type="ARBA" id="ARBA00023136"/>
    </source>
</evidence>
<feature type="transmembrane region" description="Helical" evidence="8">
    <location>
        <begin position="483"/>
        <end position="506"/>
    </location>
</feature>
<evidence type="ECO:0000313" key="11">
    <source>
        <dbReference type="Proteomes" id="UP000195667"/>
    </source>
</evidence>
<name>A0A1R4H0I4_9GAMM</name>
<dbReference type="RefSeq" id="WP_087142253.1">
    <property type="nucleotide sequence ID" value="NZ_FUKI01000024.1"/>
</dbReference>
<protein>
    <submittedName>
        <fullName evidence="10">Glycosyl transferase family 2</fullName>
    </submittedName>
</protein>
<evidence type="ECO:0000256" key="8">
    <source>
        <dbReference type="SAM" id="Phobius"/>
    </source>
</evidence>
<organism evidence="10 11">
    <name type="scientific">Crenothrix polyspora</name>
    <dbReference type="NCBI Taxonomy" id="360316"/>
    <lineage>
        <taxon>Bacteria</taxon>
        <taxon>Pseudomonadati</taxon>
        <taxon>Pseudomonadota</taxon>
        <taxon>Gammaproteobacteria</taxon>
        <taxon>Methylococcales</taxon>
        <taxon>Crenotrichaceae</taxon>
        <taxon>Crenothrix</taxon>
    </lineage>
</organism>
<feature type="transmembrane region" description="Helical" evidence="8">
    <location>
        <begin position="588"/>
        <end position="607"/>
    </location>
</feature>
<dbReference type="PANTHER" id="PTHR43867:SF2">
    <property type="entry name" value="CELLULOSE SYNTHASE CATALYTIC SUBUNIT A [UDP-FORMING]"/>
    <property type="match status" value="1"/>
</dbReference>
<evidence type="ECO:0000259" key="9">
    <source>
        <dbReference type="Pfam" id="PF00535"/>
    </source>
</evidence>
<dbReference type="Gene3D" id="3.90.550.10">
    <property type="entry name" value="Spore Coat Polysaccharide Biosynthesis Protein SpsA, Chain A"/>
    <property type="match status" value="1"/>
</dbReference>
<keyword evidence="5 8" id="KW-0812">Transmembrane</keyword>
<dbReference type="AlphaFoldDB" id="A0A1R4H0I4"/>
<keyword evidence="7 8" id="KW-0472">Membrane</keyword>
<dbReference type="GO" id="GO:0016758">
    <property type="term" value="F:hexosyltransferase activity"/>
    <property type="evidence" value="ECO:0007669"/>
    <property type="project" value="TreeGrafter"/>
</dbReference>
<dbReference type="InterPro" id="IPR050321">
    <property type="entry name" value="Glycosyltr_2/OpgH_subfam"/>
</dbReference>
<reference evidence="11" key="1">
    <citation type="submission" date="2017-02" db="EMBL/GenBank/DDBJ databases">
        <authorList>
            <person name="Daims H."/>
        </authorList>
    </citation>
    <scope>NUCLEOTIDE SEQUENCE [LARGE SCALE GENOMIC DNA]</scope>
</reference>
<feature type="transmembrane region" description="Helical" evidence="8">
    <location>
        <begin position="549"/>
        <end position="568"/>
    </location>
</feature>
<dbReference type="EMBL" id="FUKI01000024">
    <property type="protein sequence ID" value="SJM89748.1"/>
    <property type="molecule type" value="Genomic_DNA"/>
</dbReference>
<comment type="subcellular location">
    <subcellularLocation>
        <location evidence="1">Membrane</location>
        <topology evidence="1">Multi-pass membrane protein</topology>
    </subcellularLocation>
</comment>
<keyword evidence="6 8" id="KW-1133">Transmembrane helix</keyword>
<evidence type="ECO:0000313" key="10">
    <source>
        <dbReference type="EMBL" id="SJM89748.1"/>
    </source>
</evidence>
<keyword evidence="11" id="KW-1185">Reference proteome</keyword>
<dbReference type="Pfam" id="PF00535">
    <property type="entry name" value="Glycos_transf_2"/>
    <property type="match status" value="1"/>
</dbReference>
<evidence type="ECO:0000256" key="3">
    <source>
        <dbReference type="ARBA" id="ARBA00022676"/>
    </source>
</evidence>
<dbReference type="PANTHER" id="PTHR43867">
    <property type="entry name" value="CELLULOSE SYNTHASE CATALYTIC SUBUNIT A [UDP-FORMING]"/>
    <property type="match status" value="1"/>
</dbReference>
<feature type="transmembrane region" description="Helical" evidence="8">
    <location>
        <begin position="449"/>
        <end position="471"/>
    </location>
</feature>
<gene>
    <name evidence="10" type="ORF">CRENPOLYSF1_120007</name>
</gene>
<sequence>MSFYFDKFENRKPPEPLVYSARRELLYQFVATMTLAMGAWYIWWRWNYSLNYQALWFAIPLVLAETFAYIGLVLFTANLWKTKDYPQQPPPTSLSETLEMPLSHDRPISVDVFYPTYNEEEDLVRLSVLDGQRLQYPHPIQINIHVLDDGKRKTMQALAAELGVNYITRTNNQGFKAGNLRNAMEQTSGDFIVICDADTRIFQTFLLNTLGYFRDPKVAWVQTPQWFFDLPEGKPLRVVMKKYLWYPGFALGWLVEKCCGPVMVGKDPFVNDPQMFYDVIQRRRNWANASFCCGAGSIHRRDAVMEAALKAYSRSIDTVLDEIMPDISKVLAKAAKKLEKKDAESRLNDRLREAVTSQIIHEIEMTPYKFHVSEDIYTSIVLHSDHGSEWKSVLHPGIECKMLSPQDLQTWTVQRFKYAGGSLDICLNDNPVFRPGLNWKQKLMYGSTFWSYFGGVWNIIFLLSPAIYLFTQVSPVSSYSGEFYKHIFPFLVLNELATMLGTWGIAGFKSKASYLSFFPVNLQALWTVFRKKQIKFPTTPKDRQEGNFFHLVIPQFLVIVLTIAGLLYAGYGYHQGSFTNLNGLLTNIFWGINNVLAMSGLVLAAFWQPDDSDVE</sequence>
<feature type="transmembrane region" description="Helical" evidence="8">
    <location>
        <begin position="25"/>
        <end position="43"/>
    </location>
</feature>
<feature type="transmembrane region" description="Helical" evidence="8">
    <location>
        <begin position="55"/>
        <end position="80"/>
    </location>
</feature>
<evidence type="ECO:0000256" key="5">
    <source>
        <dbReference type="ARBA" id="ARBA00022692"/>
    </source>
</evidence>
<dbReference type="InterPro" id="IPR029044">
    <property type="entry name" value="Nucleotide-diphossugar_trans"/>
</dbReference>
<evidence type="ECO:0000256" key="2">
    <source>
        <dbReference type="ARBA" id="ARBA00004881"/>
    </source>
</evidence>
<keyword evidence="4 10" id="KW-0808">Transferase</keyword>
<accession>A0A1R4H0I4</accession>
<evidence type="ECO:0000256" key="1">
    <source>
        <dbReference type="ARBA" id="ARBA00004141"/>
    </source>
</evidence>
<comment type="pathway">
    <text evidence="2">Glycan metabolism.</text>
</comment>